<reference evidence="1 2" key="2">
    <citation type="submission" date="2007-04" db="EMBL/GenBank/DDBJ databases">
        <title>Draft genome sequence of Dorea longicatena (DSM 13814).</title>
        <authorList>
            <person name="Sudarsanam P."/>
            <person name="Ley R."/>
            <person name="Guruge J."/>
            <person name="Turnbaugh P.J."/>
            <person name="Mahowald M."/>
            <person name="Liep D."/>
            <person name="Gordon J."/>
        </authorList>
    </citation>
    <scope>NUCLEOTIDE SEQUENCE [LARGE SCALE GENOMIC DNA]</scope>
    <source>
        <strain evidence="1 2">DSM 13814</strain>
    </source>
</reference>
<accession>A6BJL3</accession>
<reference evidence="1 2" key="1">
    <citation type="submission" date="2007-03" db="EMBL/GenBank/DDBJ databases">
        <authorList>
            <person name="Fulton L."/>
            <person name="Clifton S."/>
            <person name="Fulton B."/>
            <person name="Xu J."/>
            <person name="Minx P."/>
            <person name="Pepin K.H."/>
            <person name="Johnson M."/>
            <person name="Thiruvilangam P."/>
            <person name="Bhonagiri V."/>
            <person name="Nash W.E."/>
            <person name="Mardis E.R."/>
            <person name="Wilson R.K."/>
        </authorList>
    </citation>
    <scope>NUCLEOTIDE SEQUENCE [LARGE SCALE GENOMIC DNA]</scope>
    <source>
        <strain evidence="1 2">DSM 13814</strain>
    </source>
</reference>
<protein>
    <submittedName>
        <fullName evidence="1">Uncharacterized protein</fullName>
    </submittedName>
</protein>
<proteinExistence type="predicted"/>
<organism evidence="1 2">
    <name type="scientific">Dorea longicatena DSM 13814</name>
    <dbReference type="NCBI Taxonomy" id="411462"/>
    <lineage>
        <taxon>Bacteria</taxon>
        <taxon>Bacillati</taxon>
        <taxon>Bacillota</taxon>
        <taxon>Clostridia</taxon>
        <taxon>Lachnospirales</taxon>
        <taxon>Lachnospiraceae</taxon>
        <taxon>Dorea</taxon>
    </lineage>
</organism>
<name>A6BJL3_9FIRM</name>
<gene>
    <name evidence="1" type="ORF">DORLON_02508</name>
</gene>
<dbReference type="AlphaFoldDB" id="A6BJL3"/>
<evidence type="ECO:0000313" key="1">
    <source>
        <dbReference type="EMBL" id="EDM62096.1"/>
    </source>
</evidence>
<comment type="caution">
    <text evidence="1">The sequence shown here is derived from an EMBL/GenBank/DDBJ whole genome shotgun (WGS) entry which is preliminary data.</text>
</comment>
<dbReference type="EMBL" id="AAXB02000017">
    <property type="protein sequence ID" value="EDM62096.1"/>
    <property type="molecule type" value="Genomic_DNA"/>
</dbReference>
<sequence length="47" mass="5570">MDYCWIAIMKDMDMEKCFLAKEQLSKEEALQAVCFLLSSVEREAHRK</sequence>
<evidence type="ECO:0000313" key="2">
    <source>
        <dbReference type="Proteomes" id="UP000004016"/>
    </source>
</evidence>
<dbReference type="Proteomes" id="UP000004016">
    <property type="component" value="Unassembled WGS sequence"/>
</dbReference>
<dbReference type="HOGENOM" id="CLU_3167370_0_0_9"/>